<feature type="transmembrane region" description="Helical" evidence="5">
    <location>
        <begin position="396"/>
        <end position="414"/>
    </location>
</feature>
<feature type="transmembrane region" description="Helical" evidence="5">
    <location>
        <begin position="30"/>
        <end position="56"/>
    </location>
</feature>
<dbReference type="GO" id="GO:0016874">
    <property type="term" value="F:ligase activity"/>
    <property type="evidence" value="ECO:0007669"/>
    <property type="project" value="UniProtKB-KW"/>
</dbReference>
<feature type="domain" description="O-antigen ligase-related" evidence="6">
    <location>
        <begin position="224"/>
        <end position="373"/>
    </location>
</feature>
<dbReference type="InterPro" id="IPR007016">
    <property type="entry name" value="O-antigen_ligase-rel_domated"/>
</dbReference>
<dbReference type="Pfam" id="PF04932">
    <property type="entry name" value="Wzy_C"/>
    <property type="match status" value="1"/>
</dbReference>
<keyword evidence="8" id="KW-1185">Reference proteome</keyword>
<dbReference type="Proteomes" id="UP001302222">
    <property type="component" value="Unassembled WGS sequence"/>
</dbReference>
<dbReference type="InterPro" id="IPR051533">
    <property type="entry name" value="WaaL-like"/>
</dbReference>
<evidence type="ECO:0000256" key="4">
    <source>
        <dbReference type="ARBA" id="ARBA00023136"/>
    </source>
</evidence>
<feature type="transmembrane region" description="Helical" evidence="5">
    <location>
        <begin position="135"/>
        <end position="153"/>
    </location>
</feature>
<reference evidence="7 8" key="1">
    <citation type="submission" date="2023-12" db="EMBL/GenBank/DDBJ databases">
        <title>Novel species of the genus Arcicella isolated from rivers.</title>
        <authorList>
            <person name="Lu H."/>
        </authorList>
    </citation>
    <scope>NUCLEOTIDE SEQUENCE [LARGE SCALE GENOMIC DNA]</scope>
    <source>
        <strain evidence="7 8">DC25W</strain>
    </source>
</reference>
<feature type="transmembrane region" description="Helical" evidence="5">
    <location>
        <begin position="104"/>
        <end position="123"/>
    </location>
</feature>
<protein>
    <submittedName>
        <fullName evidence="7">O-antigen ligase family protein</fullName>
    </submittedName>
</protein>
<accession>A0ABU5SMT8</accession>
<feature type="transmembrane region" description="Helical" evidence="5">
    <location>
        <begin position="219"/>
        <end position="234"/>
    </location>
</feature>
<comment type="caution">
    <text evidence="7">The sequence shown here is derived from an EMBL/GenBank/DDBJ whole genome shotgun (WGS) entry which is preliminary data.</text>
</comment>
<evidence type="ECO:0000259" key="6">
    <source>
        <dbReference type="Pfam" id="PF04932"/>
    </source>
</evidence>
<keyword evidence="7" id="KW-0436">Ligase</keyword>
<evidence type="ECO:0000313" key="8">
    <source>
        <dbReference type="Proteomes" id="UP001302222"/>
    </source>
</evidence>
<evidence type="ECO:0000256" key="3">
    <source>
        <dbReference type="ARBA" id="ARBA00022989"/>
    </source>
</evidence>
<sequence>MNQTLLLVCFLFIGVLIILSKPENKIFWLFIGYFMVPPGVVIFDRSIYLFFTLCLLSTLLSKGTREFDYRNIPIKRALILFIGGTMLIGFFDSRLGLYQKISRPMLVLFESAFTIFIVFFALRNKINFNNLLDKFYLITFIACIYGLFCRVTHSNPYIDIISQSFRLRNISKDYMTGLDGRFRISSFTFHPYFYGIFLVFILFFVIYSVINEKKIIKKYILYCLIALILLNIFLTDSRTILLILVLGISILIVVLTNKRNVYKLFIAILFLIIALIQIPFMADKADAIVDIFLSGGTKVEGSNINLREVQFILSLGYFYKSPIFGNGLNYIYENMGFAVDVSDRLTDSDLYAFESHVYILMIEQGIIGIFIYLLLFISVLLYHIKSYIIIKDNSRYFVLVNMILVFCYFIFIIATGTISSFQLFCFFVAFSLRFQVKARARYESRSLINRL</sequence>
<dbReference type="RefSeq" id="WP_323261067.1">
    <property type="nucleotide sequence ID" value="NZ_JAYGIM010000014.1"/>
</dbReference>
<dbReference type="PANTHER" id="PTHR37422">
    <property type="entry name" value="TEICHURONIC ACID BIOSYNTHESIS PROTEIN TUAE"/>
    <property type="match status" value="1"/>
</dbReference>
<dbReference type="PANTHER" id="PTHR37422:SF13">
    <property type="entry name" value="LIPOPOLYSACCHARIDE BIOSYNTHESIS PROTEIN PA4999-RELATED"/>
    <property type="match status" value="1"/>
</dbReference>
<evidence type="ECO:0000256" key="1">
    <source>
        <dbReference type="ARBA" id="ARBA00004141"/>
    </source>
</evidence>
<proteinExistence type="predicted"/>
<feature type="transmembrane region" description="Helical" evidence="5">
    <location>
        <begin position="357"/>
        <end position="384"/>
    </location>
</feature>
<organism evidence="7 8">
    <name type="scientific">Arcicella lustrica</name>
    <dbReference type="NCBI Taxonomy" id="2984196"/>
    <lineage>
        <taxon>Bacteria</taxon>
        <taxon>Pseudomonadati</taxon>
        <taxon>Bacteroidota</taxon>
        <taxon>Cytophagia</taxon>
        <taxon>Cytophagales</taxon>
        <taxon>Flectobacillaceae</taxon>
        <taxon>Arcicella</taxon>
    </lineage>
</organism>
<feature type="transmembrane region" description="Helical" evidence="5">
    <location>
        <begin position="240"/>
        <end position="257"/>
    </location>
</feature>
<keyword evidence="3 5" id="KW-1133">Transmembrane helix</keyword>
<feature type="transmembrane region" description="Helical" evidence="5">
    <location>
        <begin position="77"/>
        <end position="98"/>
    </location>
</feature>
<name>A0ABU5SMT8_9BACT</name>
<feature type="transmembrane region" description="Helical" evidence="5">
    <location>
        <begin position="264"/>
        <end position="282"/>
    </location>
</feature>
<evidence type="ECO:0000256" key="5">
    <source>
        <dbReference type="SAM" id="Phobius"/>
    </source>
</evidence>
<feature type="transmembrane region" description="Helical" evidence="5">
    <location>
        <begin position="192"/>
        <end position="210"/>
    </location>
</feature>
<evidence type="ECO:0000313" key="7">
    <source>
        <dbReference type="EMBL" id="MEA5428592.1"/>
    </source>
</evidence>
<comment type="subcellular location">
    <subcellularLocation>
        <location evidence="1">Membrane</location>
        <topology evidence="1">Multi-pass membrane protein</topology>
    </subcellularLocation>
</comment>
<keyword evidence="2 5" id="KW-0812">Transmembrane</keyword>
<gene>
    <name evidence="7" type="ORF">VB798_18520</name>
</gene>
<dbReference type="EMBL" id="JAYGIM010000014">
    <property type="protein sequence ID" value="MEA5428592.1"/>
    <property type="molecule type" value="Genomic_DNA"/>
</dbReference>
<evidence type="ECO:0000256" key="2">
    <source>
        <dbReference type="ARBA" id="ARBA00022692"/>
    </source>
</evidence>
<keyword evidence="4 5" id="KW-0472">Membrane</keyword>